<dbReference type="PRINTS" id="PR00032">
    <property type="entry name" value="HTHARAC"/>
</dbReference>
<feature type="domain" description="HTH araC/xylS-type" evidence="4">
    <location>
        <begin position="147"/>
        <end position="247"/>
    </location>
</feature>
<evidence type="ECO:0000256" key="1">
    <source>
        <dbReference type="ARBA" id="ARBA00023015"/>
    </source>
</evidence>
<keyword evidence="1" id="KW-0805">Transcription regulation</keyword>
<dbReference type="PROSITE" id="PS01124">
    <property type="entry name" value="HTH_ARAC_FAMILY_2"/>
    <property type="match status" value="1"/>
</dbReference>
<dbReference type="RefSeq" id="WP_211423352.1">
    <property type="nucleotide sequence ID" value="NZ_CP072643.1"/>
</dbReference>
<sequence>MSTYTNGHVPDYRVAVIDELNHAAKAVEKYGLPVTATYTLEEAGTRLSELSKYQIIIVGVSLFPIRRRIVNELRRVAPDACLVFLRRAHEFSNGQSPLEVKNTVSADFMLSASSPDEVWLAAQSLKHMFPLPTTADLEPPAEAFLMDRVMKVVAAHYQDPNLNLRAVASRLNLSSGQLSRLLNRHAGMRFRQLLQQTRLEAAKQLLMTANCTTIKEVAFKVGFADSDYFSRAFKRYTGCCATEYRENSALQ</sequence>
<dbReference type="Gene3D" id="1.10.10.60">
    <property type="entry name" value="Homeodomain-like"/>
    <property type="match status" value="1"/>
</dbReference>
<evidence type="ECO:0000256" key="2">
    <source>
        <dbReference type="ARBA" id="ARBA00023125"/>
    </source>
</evidence>
<evidence type="ECO:0000313" key="5">
    <source>
        <dbReference type="EMBL" id="QUV95112.1"/>
    </source>
</evidence>
<dbReference type="InterPro" id="IPR018060">
    <property type="entry name" value="HTH_AraC"/>
</dbReference>
<proteinExistence type="predicted"/>
<dbReference type="EMBL" id="CP072643">
    <property type="protein sequence ID" value="QUV95112.1"/>
    <property type="molecule type" value="Genomic_DNA"/>
</dbReference>
<keyword evidence="2" id="KW-0238">DNA-binding</keyword>
<gene>
    <name evidence="5" type="ORF">J8C05_13890</name>
</gene>
<dbReference type="SMART" id="SM00342">
    <property type="entry name" value="HTH_ARAC"/>
    <property type="match status" value="1"/>
</dbReference>
<accession>A0ABX8B297</accession>
<evidence type="ECO:0000259" key="4">
    <source>
        <dbReference type="PROSITE" id="PS01124"/>
    </source>
</evidence>
<name>A0ABX8B297_9BACT</name>
<protein>
    <submittedName>
        <fullName evidence="5">Helix-turn-helix transcriptional regulator</fullName>
    </submittedName>
</protein>
<dbReference type="PANTHER" id="PTHR43280">
    <property type="entry name" value="ARAC-FAMILY TRANSCRIPTIONAL REGULATOR"/>
    <property type="match status" value="1"/>
</dbReference>
<dbReference type="InterPro" id="IPR020449">
    <property type="entry name" value="Tscrpt_reg_AraC-type_HTH"/>
</dbReference>
<reference evidence="5 6" key="1">
    <citation type="submission" date="2021-03" db="EMBL/GenBank/DDBJ databases">
        <title>Genomic and phenotypic characterization of Chloracidobacterium isolates provides evidence for multiple species.</title>
        <authorList>
            <person name="Saini M.K."/>
            <person name="Costas A.M.G."/>
            <person name="Tank M."/>
            <person name="Bryant D.A."/>
        </authorList>
    </citation>
    <scope>NUCLEOTIDE SEQUENCE [LARGE SCALE GENOMIC DNA]</scope>
    <source>
        <strain evidence="5 6">N</strain>
    </source>
</reference>
<evidence type="ECO:0000256" key="3">
    <source>
        <dbReference type="ARBA" id="ARBA00023163"/>
    </source>
</evidence>
<dbReference type="InterPro" id="IPR009057">
    <property type="entry name" value="Homeodomain-like_sf"/>
</dbReference>
<dbReference type="Proteomes" id="UP000677668">
    <property type="component" value="Chromosome 2"/>
</dbReference>
<keyword evidence="6" id="KW-1185">Reference proteome</keyword>
<dbReference type="SUPFAM" id="SSF46689">
    <property type="entry name" value="Homeodomain-like"/>
    <property type="match status" value="1"/>
</dbReference>
<keyword evidence="3" id="KW-0804">Transcription</keyword>
<organism evidence="5 6">
    <name type="scientific">Chloracidobacterium sp. N</name>
    <dbReference type="NCBI Taxonomy" id="2821540"/>
    <lineage>
        <taxon>Bacteria</taxon>
        <taxon>Pseudomonadati</taxon>
        <taxon>Acidobacteriota</taxon>
        <taxon>Terriglobia</taxon>
        <taxon>Terriglobales</taxon>
        <taxon>Acidobacteriaceae</taxon>
        <taxon>Chloracidobacterium</taxon>
        <taxon>Chloracidobacterium aggregatum</taxon>
    </lineage>
</organism>
<dbReference type="Pfam" id="PF12833">
    <property type="entry name" value="HTH_18"/>
    <property type="match status" value="1"/>
</dbReference>
<evidence type="ECO:0000313" key="6">
    <source>
        <dbReference type="Proteomes" id="UP000677668"/>
    </source>
</evidence>
<dbReference type="PANTHER" id="PTHR43280:SF2">
    <property type="entry name" value="HTH-TYPE TRANSCRIPTIONAL REGULATOR EXSA"/>
    <property type="match status" value="1"/>
</dbReference>